<feature type="region of interest" description="Disordered" evidence="1">
    <location>
        <begin position="390"/>
        <end position="433"/>
    </location>
</feature>
<evidence type="ECO:0000256" key="1">
    <source>
        <dbReference type="SAM" id="MobiDB-lite"/>
    </source>
</evidence>
<feature type="region of interest" description="Disordered" evidence="1">
    <location>
        <begin position="248"/>
        <end position="275"/>
    </location>
</feature>
<dbReference type="Proteomes" id="UP000712600">
    <property type="component" value="Unassembled WGS sequence"/>
</dbReference>
<feature type="compositionally biased region" description="Acidic residues" evidence="1">
    <location>
        <begin position="837"/>
        <end position="849"/>
    </location>
</feature>
<evidence type="ECO:0000313" key="3">
    <source>
        <dbReference type="EMBL" id="KAF3541487.1"/>
    </source>
</evidence>
<feature type="region of interest" description="Disordered" evidence="1">
    <location>
        <begin position="73"/>
        <end position="110"/>
    </location>
</feature>
<sequence length="856" mass="97235">MGRFSSIAKHLTRLCCSAPQKGLLDIDSVVTDFYPNNEDDFQMKLDGVYYPLNDNIRLLTTCMEEMRQDIARMQTQRAAEATTPTSIGRNLSTSIDDALSPSNPMKSQPDSYTRAEIDQMVEEIFKTLGAAEERLDKIYDIYAILVRHQFELECLGDILQKIENATATMNDKWHRGDKAMRYFIGTKADLQPNCLGAWYTWDQILQTSLEGPDTCLGILASCDRYPQGKAYTFIYARIEGNLSEIKFERDNPQKDDPSPDPQTTTSSDGSTEESMDTLIPISINANLPEAGDEEEHVYLIGETGFRKQRLADQQRNMSFTRTYKAKQTHKGKLESMMGQVLKGQQKISAVLDVKLDYVYSELHDKFETLSDHVKKLDSEVAHNAGFVRRDEGFLPGRTDTNPRRQKNLDEDEKAKINLDEEEEESKEDVEIDRQEGNNVDRPTMINIDRQTGNNVDRYSIPAKPAVERVYRTLPHFLSTIRSSDLKASVSWLKDMVKGIRRLRLKQNKAEKSSTELDDSVSTNHLVELDRLAHSAGGLGARLGIDRNRSSWRPLGTGYGQLMAKGCKRENGTFSATTPTASPLGRFRLPLPINTRPWGQFWTHNSLGKPLPKSLDRGRQGLRRWIPDREKRRKTRRRRWRQEREHLRSVVYTARKRPKLAVDPIGLVAGFRTAYIHSLYLLYITFSSIYCVVFGLIRQGMMLAGSGTESLAFGRTVHDRDLTLLGRFDLTWIMVKLRNLEDSGHRKMCGVWDLTWIMVKLRNLEDSGHRKMCGVWVDSVRNELMIAYWYKAAGASGQEAADGAYPTQILPAQTGLVDNETGEPMVPIIPTEVQVDDVDNQQELRDEDGAESSHAGE</sequence>
<feature type="region of interest" description="Disordered" evidence="1">
    <location>
        <begin position="837"/>
        <end position="856"/>
    </location>
</feature>
<reference evidence="3" key="1">
    <citation type="submission" date="2019-12" db="EMBL/GenBank/DDBJ databases">
        <title>Genome sequencing and annotation of Brassica cretica.</title>
        <authorList>
            <person name="Studholme D.J."/>
            <person name="Sarris P."/>
        </authorList>
    </citation>
    <scope>NUCLEOTIDE SEQUENCE</scope>
    <source>
        <strain evidence="3">PFS-109/04</strain>
        <tissue evidence="3">Leaf</tissue>
    </source>
</reference>
<keyword evidence="2" id="KW-0812">Transmembrane</keyword>
<evidence type="ECO:0000313" key="4">
    <source>
        <dbReference type="Proteomes" id="UP000712600"/>
    </source>
</evidence>
<protein>
    <submittedName>
        <fullName evidence="3">Uncharacterized protein</fullName>
    </submittedName>
</protein>
<keyword evidence="2" id="KW-0472">Membrane</keyword>
<proteinExistence type="predicted"/>
<gene>
    <name evidence="3" type="ORF">F2Q69_00022646</name>
</gene>
<organism evidence="3 4">
    <name type="scientific">Brassica cretica</name>
    <name type="common">Mustard</name>
    <dbReference type="NCBI Taxonomy" id="69181"/>
    <lineage>
        <taxon>Eukaryota</taxon>
        <taxon>Viridiplantae</taxon>
        <taxon>Streptophyta</taxon>
        <taxon>Embryophyta</taxon>
        <taxon>Tracheophyta</taxon>
        <taxon>Spermatophyta</taxon>
        <taxon>Magnoliopsida</taxon>
        <taxon>eudicotyledons</taxon>
        <taxon>Gunneridae</taxon>
        <taxon>Pentapetalae</taxon>
        <taxon>rosids</taxon>
        <taxon>malvids</taxon>
        <taxon>Brassicales</taxon>
        <taxon>Brassicaceae</taxon>
        <taxon>Brassiceae</taxon>
        <taxon>Brassica</taxon>
    </lineage>
</organism>
<dbReference type="AlphaFoldDB" id="A0A8S9QGP4"/>
<feature type="compositionally biased region" description="Acidic residues" evidence="1">
    <location>
        <begin position="419"/>
        <end position="430"/>
    </location>
</feature>
<comment type="caution">
    <text evidence="3">The sequence shown here is derived from an EMBL/GenBank/DDBJ whole genome shotgun (WGS) entry which is preliminary data.</text>
</comment>
<feature type="compositionally biased region" description="Basic and acidic residues" evidence="1">
    <location>
        <begin position="400"/>
        <end position="418"/>
    </location>
</feature>
<evidence type="ECO:0000256" key="2">
    <source>
        <dbReference type="SAM" id="Phobius"/>
    </source>
</evidence>
<keyword evidence="2" id="KW-1133">Transmembrane helix</keyword>
<feature type="transmembrane region" description="Helical" evidence="2">
    <location>
        <begin position="678"/>
        <end position="696"/>
    </location>
</feature>
<name>A0A8S9QGP4_BRACR</name>
<dbReference type="EMBL" id="QGKX02001290">
    <property type="protein sequence ID" value="KAF3541487.1"/>
    <property type="molecule type" value="Genomic_DNA"/>
</dbReference>
<accession>A0A8S9QGP4</accession>
<feature type="compositionally biased region" description="Basic and acidic residues" evidence="1">
    <location>
        <begin position="248"/>
        <end position="257"/>
    </location>
</feature>